<protein>
    <recommendedName>
        <fullName evidence="3">Regulatory protein zeste</fullName>
    </recommendedName>
</protein>
<gene>
    <name evidence="1" type="ORF">Bhyg_05420</name>
</gene>
<evidence type="ECO:0000313" key="1">
    <source>
        <dbReference type="EMBL" id="KAJ6650175.1"/>
    </source>
</evidence>
<dbReference type="EMBL" id="WJQU01000001">
    <property type="protein sequence ID" value="KAJ6650175.1"/>
    <property type="molecule type" value="Genomic_DNA"/>
</dbReference>
<name>A0A9Q0NH53_9DIPT</name>
<evidence type="ECO:0008006" key="3">
    <source>
        <dbReference type="Google" id="ProtNLM"/>
    </source>
</evidence>
<proteinExistence type="predicted"/>
<comment type="caution">
    <text evidence="1">The sequence shown here is derived from an EMBL/GenBank/DDBJ whole genome shotgun (WGS) entry which is preliminary data.</text>
</comment>
<reference evidence="1" key="1">
    <citation type="submission" date="2022-07" db="EMBL/GenBank/DDBJ databases">
        <authorList>
            <person name="Trinca V."/>
            <person name="Uliana J.V.C."/>
            <person name="Torres T.T."/>
            <person name="Ward R.J."/>
            <person name="Monesi N."/>
        </authorList>
    </citation>
    <scope>NUCLEOTIDE SEQUENCE</scope>
    <source>
        <strain evidence="1">HSMRA1968</strain>
        <tissue evidence="1">Whole embryos</tissue>
    </source>
</reference>
<dbReference type="AlphaFoldDB" id="A0A9Q0NH53"/>
<accession>A0A9Q0NH53</accession>
<evidence type="ECO:0000313" key="2">
    <source>
        <dbReference type="Proteomes" id="UP001151699"/>
    </source>
</evidence>
<organism evidence="1 2">
    <name type="scientific">Pseudolycoriella hygida</name>
    <dbReference type="NCBI Taxonomy" id="35572"/>
    <lineage>
        <taxon>Eukaryota</taxon>
        <taxon>Metazoa</taxon>
        <taxon>Ecdysozoa</taxon>
        <taxon>Arthropoda</taxon>
        <taxon>Hexapoda</taxon>
        <taxon>Insecta</taxon>
        <taxon>Pterygota</taxon>
        <taxon>Neoptera</taxon>
        <taxon>Endopterygota</taxon>
        <taxon>Diptera</taxon>
        <taxon>Nematocera</taxon>
        <taxon>Sciaroidea</taxon>
        <taxon>Sciaridae</taxon>
        <taxon>Pseudolycoriella</taxon>
    </lineage>
</organism>
<keyword evidence="2" id="KW-1185">Reference proteome</keyword>
<sequence>MDEVIIDEVLVCGSVVDESKYVAKQPKTTNKQIKKIIDTMQENEKLEFTDVMWSDLSNELNELGPPIHSIKEWRKVWSNYKYNHKKSRISARSIEEESRVARTAPTAMESIPWEDAFKSFRSEFNKKFESIVQNQQRFLNQQQEIIDNQNQILQNQKVLLEQTKCCHPNKE</sequence>
<dbReference type="OrthoDB" id="7864550at2759"/>
<dbReference type="Proteomes" id="UP001151699">
    <property type="component" value="Chromosome A"/>
</dbReference>